<dbReference type="AlphaFoldDB" id="A0A1C7NEN5"/>
<dbReference type="Proteomes" id="UP000093000">
    <property type="component" value="Unassembled WGS sequence"/>
</dbReference>
<feature type="compositionally biased region" description="Basic and acidic residues" evidence="2">
    <location>
        <begin position="127"/>
        <end position="136"/>
    </location>
</feature>
<evidence type="ECO:0008006" key="5">
    <source>
        <dbReference type="Google" id="ProtNLM"/>
    </source>
</evidence>
<reference evidence="3 4" key="1">
    <citation type="submission" date="2016-03" db="EMBL/GenBank/DDBJ databases">
        <title>Choanephora cucurbitarum.</title>
        <authorList>
            <person name="Min B."/>
            <person name="Park H."/>
            <person name="Park J.-H."/>
            <person name="Shin H.-D."/>
            <person name="Choi I.-G."/>
        </authorList>
    </citation>
    <scope>NUCLEOTIDE SEQUENCE [LARGE SCALE GENOMIC DNA]</scope>
    <source>
        <strain evidence="3 4">KUS-F28377</strain>
    </source>
</reference>
<dbReference type="STRING" id="101091.A0A1C7NEN5"/>
<evidence type="ECO:0000256" key="1">
    <source>
        <dbReference type="SAM" id="Coils"/>
    </source>
</evidence>
<keyword evidence="1" id="KW-0175">Coiled coil</keyword>
<dbReference type="EMBL" id="LUGH01000212">
    <property type="protein sequence ID" value="OBZ87583.1"/>
    <property type="molecule type" value="Genomic_DNA"/>
</dbReference>
<evidence type="ECO:0000256" key="2">
    <source>
        <dbReference type="SAM" id="MobiDB-lite"/>
    </source>
</evidence>
<feature type="compositionally biased region" description="Polar residues" evidence="2">
    <location>
        <begin position="111"/>
        <end position="126"/>
    </location>
</feature>
<accession>A0A1C7NEN5</accession>
<feature type="region of interest" description="Disordered" evidence="2">
    <location>
        <begin position="27"/>
        <end position="136"/>
    </location>
</feature>
<feature type="compositionally biased region" description="Polar residues" evidence="2">
    <location>
        <begin position="90"/>
        <end position="99"/>
    </location>
</feature>
<protein>
    <recommendedName>
        <fullName evidence="5">Enkurin domain-containing protein</fullName>
    </recommendedName>
</protein>
<sequence>MLFATMSTKPRKEKTSFWKKIGLGKNKSSISSIKSEIQRQEHVDTQSMKSKRFSALSVNQFTPEKKIPPLPTKVPDQPLSIPAPKPVPISTDSATQPSLSVDPLEPVQPPASENQSVPPVVTNVTSDDTKKNVSDDTNKADEALSASYVIVSETKEELLSKITDLQAELETQKATVIALQKQKEDIDYLELTVDELFAEKTDLVQQLEDEKIKSQHHLDDLNLLLDKMKSNADHAREQSLAVSQSKQAFEVYQKQAEEDKKALLNQLSLKDQTIQALEHKLVQSQEQAELTMNQLVKSHTAELSQLTTQIQSLQLQLAEQQQYQAEREKLLHTPNGSPRIEPENEKHMSHHAPQLMSRMDSADTYRTSKESLEDDLDDQLLKLTQAKEKLQSAYSKIPIQGGGIQVRRRQEELEVMLDQVDSQLSKVKQKIRKT</sequence>
<feature type="coiled-coil region" evidence="1">
    <location>
        <begin position="155"/>
        <end position="323"/>
    </location>
</feature>
<name>A0A1C7NEN5_9FUNG</name>
<gene>
    <name evidence="3" type="ORF">A0J61_04367</name>
</gene>
<organism evidence="3 4">
    <name type="scientific">Choanephora cucurbitarum</name>
    <dbReference type="NCBI Taxonomy" id="101091"/>
    <lineage>
        <taxon>Eukaryota</taxon>
        <taxon>Fungi</taxon>
        <taxon>Fungi incertae sedis</taxon>
        <taxon>Mucoromycota</taxon>
        <taxon>Mucoromycotina</taxon>
        <taxon>Mucoromycetes</taxon>
        <taxon>Mucorales</taxon>
        <taxon>Mucorineae</taxon>
        <taxon>Choanephoraceae</taxon>
        <taxon>Choanephoroideae</taxon>
        <taxon>Choanephora</taxon>
    </lineage>
</organism>
<evidence type="ECO:0000313" key="3">
    <source>
        <dbReference type="EMBL" id="OBZ87583.1"/>
    </source>
</evidence>
<feature type="coiled-coil region" evidence="1">
    <location>
        <begin position="369"/>
        <end position="430"/>
    </location>
</feature>
<comment type="caution">
    <text evidence="3">The sequence shown here is derived from an EMBL/GenBank/DDBJ whole genome shotgun (WGS) entry which is preliminary data.</text>
</comment>
<dbReference type="InParanoid" id="A0A1C7NEN5"/>
<dbReference type="OrthoDB" id="5600564at2759"/>
<keyword evidence="4" id="KW-1185">Reference proteome</keyword>
<feature type="region of interest" description="Disordered" evidence="2">
    <location>
        <begin position="332"/>
        <end position="351"/>
    </location>
</feature>
<evidence type="ECO:0000313" key="4">
    <source>
        <dbReference type="Proteomes" id="UP000093000"/>
    </source>
</evidence>
<proteinExistence type="predicted"/>